<keyword evidence="2" id="KW-1185">Reference proteome</keyword>
<dbReference type="AlphaFoldDB" id="C5T483"/>
<accession>C5T483</accession>
<gene>
    <name evidence="1" type="ORF">AcdelDRAFT_1713</name>
</gene>
<organism evidence="1 2">
    <name type="scientific">Acidovorax delafieldii 2AN</name>
    <dbReference type="NCBI Taxonomy" id="573060"/>
    <lineage>
        <taxon>Bacteria</taxon>
        <taxon>Pseudomonadati</taxon>
        <taxon>Pseudomonadota</taxon>
        <taxon>Betaproteobacteria</taxon>
        <taxon>Burkholderiales</taxon>
        <taxon>Comamonadaceae</taxon>
        <taxon>Acidovorax</taxon>
    </lineage>
</organism>
<dbReference type="Proteomes" id="UP000003856">
    <property type="component" value="Unassembled WGS sequence"/>
</dbReference>
<dbReference type="RefSeq" id="WP_005795501.1">
    <property type="nucleotide sequence ID" value="NZ_ACQT01000042.1"/>
</dbReference>
<dbReference type="EMBL" id="ACQT01000042">
    <property type="protein sequence ID" value="EER60735.1"/>
    <property type="molecule type" value="Genomic_DNA"/>
</dbReference>
<name>C5T483_ACIDE</name>
<evidence type="ECO:0000313" key="1">
    <source>
        <dbReference type="EMBL" id="EER60735.1"/>
    </source>
</evidence>
<proteinExistence type="predicted"/>
<protein>
    <submittedName>
        <fullName evidence="1">Uncharacterized protein</fullName>
    </submittedName>
</protein>
<comment type="caution">
    <text evidence="1">The sequence shown here is derived from an EMBL/GenBank/DDBJ whole genome shotgun (WGS) entry which is preliminary data.</text>
</comment>
<evidence type="ECO:0000313" key="2">
    <source>
        <dbReference type="Proteomes" id="UP000003856"/>
    </source>
</evidence>
<sequence length="74" mass="7845">MACLLLAALIVLVGVPASRHLRDVRPCPVAAVLPPMLFRAGNWRHQGPLDFRPIMALFCLVAASLAVAEGGLSI</sequence>
<dbReference type="PATRIC" id="fig|573060.9.peg.3454"/>
<reference evidence="1 2" key="1">
    <citation type="submission" date="2009-05" db="EMBL/GenBank/DDBJ databases">
        <title>The draft genome of Acidovorax delafieldii 2AN.</title>
        <authorList>
            <consortium name="US DOE Joint Genome Institute (JGI-PGF)"/>
            <person name="Lucas S."/>
            <person name="Copeland A."/>
            <person name="Lapidus A."/>
            <person name="Glavina del Rio T."/>
            <person name="Tice H."/>
            <person name="Bruce D."/>
            <person name="Goodwin L."/>
            <person name="Pitluck S."/>
            <person name="Larimer F."/>
            <person name="Land M.L."/>
            <person name="Hauser L."/>
            <person name="Shelobolina E.S."/>
            <person name="Picardal F."/>
            <person name="Roden E."/>
            <person name="Emerson D."/>
        </authorList>
    </citation>
    <scope>NUCLEOTIDE SEQUENCE [LARGE SCALE GENOMIC DNA]</scope>
    <source>
        <strain evidence="1 2">2AN</strain>
    </source>
</reference>